<dbReference type="Proteomes" id="UP000255163">
    <property type="component" value="Unassembled WGS sequence"/>
</dbReference>
<evidence type="ECO:0000313" key="2">
    <source>
        <dbReference type="Proteomes" id="UP000255163"/>
    </source>
</evidence>
<accession>A0A376FBX7</accession>
<proteinExistence type="predicted"/>
<keyword evidence="1" id="KW-0808">Transferase</keyword>
<reference evidence="1 2" key="1">
    <citation type="submission" date="2018-06" db="EMBL/GenBank/DDBJ databases">
        <authorList>
            <consortium name="Pathogen Informatics"/>
            <person name="Doyle S."/>
        </authorList>
    </citation>
    <scope>NUCLEOTIDE SEQUENCE [LARGE SCALE GENOMIC DNA]</scope>
    <source>
        <strain evidence="1 2">NCTC12123</strain>
    </source>
</reference>
<dbReference type="AlphaFoldDB" id="A0A376FBX7"/>
<gene>
    <name evidence="1" type="primary">narX_2</name>
    <name evidence="1" type="ORF">NCTC12123_02429</name>
</gene>
<dbReference type="GO" id="GO:0004673">
    <property type="term" value="F:protein histidine kinase activity"/>
    <property type="evidence" value="ECO:0007669"/>
    <property type="project" value="UniProtKB-EC"/>
</dbReference>
<sequence>MQVSCLQMQDAEMPESNKQLLSQIRNELNTSWIQLRELLTTFRLQLTEPGLRPALEASCHEFSARLGVPGEARLPAAAAVCSLPPGHTCTADRP</sequence>
<protein>
    <submittedName>
        <fullName evidence="1">Nitrate/nitrite sensor protein narX</fullName>
        <ecNumber evidence="1">2.7.13.3</ecNumber>
    </submittedName>
</protein>
<organism evidence="1 2">
    <name type="scientific">Enterobacter asburiae</name>
    <dbReference type="NCBI Taxonomy" id="61645"/>
    <lineage>
        <taxon>Bacteria</taxon>
        <taxon>Pseudomonadati</taxon>
        <taxon>Pseudomonadota</taxon>
        <taxon>Gammaproteobacteria</taxon>
        <taxon>Enterobacterales</taxon>
        <taxon>Enterobacteriaceae</taxon>
        <taxon>Enterobacter</taxon>
        <taxon>Enterobacter cloacae complex</taxon>
    </lineage>
</organism>
<evidence type="ECO:0000313" key="1">
    <source>
        <dbReference type="EMBL" id="STD20974.1"/>
    </source>
</evidence>
<dbReference type="EMBL" id="UFYI01000007">
    <property type="protein sequence ID" value="STD20974.1"/>
    <property type="molecule type" value="Genomic_DNA"/>
</dbReference>
<name>A0A376FBX7_ENTAS</name>
<dbReference type="EC" id="2.7.13.3" evidence="1"/>